<organism evidence="2 3">
    <name type="scientific">Pterulicium gracile</name>
    <dbReference type="NCBI Taxonomy" id="1884261"/>
    <lineage>
        <taxon>Eukaryota</taxon>
        <taxon>Fungi</taxon>
        <taxon>Dikarya</taxon>
        <taxon>Basidiomycota</taxon>
        <taxon>Agaricomycotina</taxon>
        <taxon>Agaricomycetes</taxon>
        <taxon>Agaricomycetidae</taxon>
        <taxon>Agaricales</taxon>
        <taxon>Pleurotineae</taxon>
        <taxon>Pterulaceae</taxon>
        <taxon>Pterulicium</taxon>
    </lineage>
</organism>
<dbReference type="Proteomes" id="UP000305067">
    <property type="component" value="Unassembled WGS sequence"/>
</dbReference>
<sequence length="147" mass="16215">MRVSDTPSPYPEIPAIYVPGAALNQSVTSALSTTLNELPERVIVNSMFPADCANISLCMKKFVTGFLAEAEQSTSRRATRSLSENNVQLLRSWYRHTVDSGASPPVLVVVLNEIEQFDPEVLQDMFAIIRYTTSADLSMKSIQCTLV</sequence>
<dbReference type="EMBL" id="ML178816">
    <property type="protein sequence ID" value="TFL05657.1"/>
    <property type="molecule type" value="Genomic_DNA"/>
</dbReference>
<evidence type="ECO:0000313" key="3">
    <source>
        <dbReference type="Proteomes" id="UP000305067"/>
    </source>
</evidence>
<dbReference type="InterPro" id="IPR045667">
    <property type="entry name" value="ORC3_N"/>
</dbReference>
<evidence type="ECO:0000259" key="1">
    <source>
        <dbReference type="Pfam" id="PF07034"/>
    </source>
</evidence>
<accession>A0A5C3QWD7</accession>
<dbReference type="Pfam" id="PF07034">
    <property type="entry name" value="ORC3_N"/>
    <property type="match status" value="1"/>
</dbReference>
<name>A0A5C3QWD7_9AGAR</name>
<gene>
    <name evidence="2" type="ORF">BDV98DRAFT_560408</name>
</gene>
<protein>
    <recommendedName>
        <fullName evidence="1">Origin recognition complex subunit 3 N-terminal domain-containing protein</fullName>
    </recommendedName>
</protein>
<dbReference type="STRING" id="1884261.A0A5C3QWD7"/>
<dbReference type="OrthoDB" id="10265211at2759"/>
<reference evidence="2 3" key="1">
    <citation type="journal article" date="2019" name="Nat. Ecol. Evol.">
        <title>Megaphylogeny resolves global patterns of mushroom evolution.</title>
        <authorList>
            <person name="Varga T."/>
            <person name="Krizsan K."/>
            <person name="Foldi C."/>
            <person name="Dima B."/>
            <person name="Sanchez-Garcia M."/>
            <person name="Sanchez-Ramirez S."/>
            <person name="Szollosi G.J."/>
            <person name="Szarkandi J.G."/>
            <person name="Papp V."/>
            <person name="Albert L."/>
            <person name="Andreopoulos W."/>
            <person name="Angelini C."/>
            <person name="Antonin V."/>
            <person name="Barry K.W."/>
            <person name="Bougher N.L."/>
            <person name="Buchanan P."/>
            <person name="Buyck B."/>
            <person name="Bense V."/>
            <person name="Catcheside P."/>
            <person name="Chovatia M."/>
            <person name="Cooper J."/>
            <person name="Damon W."/>
            <person name="Desjardin D."/>
            <person name="Finy P."/>
            <person name="Geml J."/>
            <person name="Haridas S."/>
            <person name="Hughes K."/>
            <person name="Justo A."/>
            <person name="Karasinski D."/>
            <person name="Kautmanova I."/>
            <person name="Kiss B."/>
            <person name="Kocsube S."/>
            <person name="Kotiranta H."/>
            <person name="LaButti K.M."/>
            <person name="Lechner B.E."/>
            <person name="Liimatainen K."/>
            <person name="Lipzen A."/>
            <person name="Lukacs Z."/>
            <person name="Mihaltcheva S."/>
            <person name="Morgado L.N."/>
            <person name="Niskanen T."/>
            <person name="Noordeloos M.E."/>
            <person name="Ohm R.A."/>
            <person name="Ortiz-Santana B."/>
            <person name="Ovrebo C."/>
            <person name="Racz N."/>
            <person name="Riley R."/>
            <person name="Savchenko A."/>
            <person name="Shiryaev A."/>
            <person name="Soop K."/>
            <person name="Spirin V."/>
            <person name="Szebenyi C."/>
            <person name="Tomsovsky M."/>
            <person name="Tulloss R.E."/>
            <person name="Uehling J."/>
            <person name="Grigoriev I.V."/>
            <person name="Vagvolgyi C."/>
            <person name="Papp T."/>
            <person name="Martin F.M."/>
            <person name="Miettinen O."/>
            <person name="Hibbett D.S."/>
            <person name="Nagy L.G."/>
        </authorList>
    </citation>
    <scope>NUCLEOTIDE SEQUENCE [LARGE SCALE GENOMIC DNA]</scope>
    <source>
        <strain evidence="2 3">CBS 309.79</strain>
    </source>
</reference>
<keyword evidence="3" id="KW-1185">Reference proteome</keyword>
<proteinExistence type="predicted"/>
<dbReference type="AlphaFoldDB" id="A0A5C3QWD7"/>
<evidence type="ECO:0000313" key="2">
    <source>
        <dbReference type="EMBL" id="TFL05657.1"/>
    </source>
</evidence>
<feature type="domain" description="Origin recognition complex subunit 3 N-terminal" evidence="1">
    <location>
        <begin position="30"/>
        <end position="131"/>
    </location>
</feature>